<dbReference type="Gene3D" id="1.10.1510.10">
    <property type="entry name" value="Uncharacterised protein YqeY/AIM41 PF09424, N-terminal domain"/>
    <property type="match status" value="1"/>
</dbReference>
<dbReference type="AlphaFoldDB" id="A0A2S6H899"/>
<dbReference type="Pfam" id="PF09424">
    <property type="entry name" value="YqeY"/>
    <property type="match status" value="1"/>
</dbReference>
<organism evidence="1 2">
    <name type="scientific">Methylobacter tundripaludum</name>
    <dbReference type="NCBI Taxonomy" id="173365"/>
    <lineage>
        <taxon>Bacteria</taxon>
        <taxon>Pseudomonadati</taxon>
        <taxon>Pseudomonadota</taxon>
        <taxon>Gammaproteobacteria</taxon>
        <taxon>Methylococcales</taxon>
        <taxon>Methylococcaceae</taxon>
        <taxon>Methylobacter</taxon>
    </lineage>
</organism>
<evidence type="ECO:0008006" key="3">
    <source>
        <dbReference type="Google" id="ProtNLM"/>
    </source>
</evidence>
<dbReference type="InterPro" id="IPR042184">
    <property type="entry name" value="YqeY/Aim41_N"/>
</dbReference>
<dbReference type="OrthoDB" id="9788127at2"/>
<name>A0A2S6H899_9GAMM</name>
<evidence type="ECO:0000313" key="2">
    <source>
        <dbReference type="Proteomes" id="UP000238071"/>
    </source>
</evidence>
<evidence type="ECO:0000313" key="1">
    <source>
        <dbReference type="EMBL" id="PPK73626.1"/>
    </source>
</evidence>
<reference evidence="1 2" key="1">
    <citation type="submission" date="2018-02" db="EMBL/GenBank/DDBJ databases">
        <title>Subsurface microbial communities from deep shales in Ohio and West Virginia, USA.</title>
        <authorList>
            <person name="Wrighton K."/>
        </authorList>
    </citation>
    <scope>NUCLEOTIDE SEQUENCE [LARGE SCALE GENOMIC DNA]</scope>
    <source>
        <strain evidence="1 2">OWC-G53F</strain>
    </source>
</reference>
<accession>A0A2S6H899</accession>
<protein>
    <recommendedName>
        <fullName evidence="3">GatB/YqeY domain-containing protein</fullName>
    </recommendedName>
</protein>
<dbReference type="RefSeq" id="WP_104422030.1">
    <property type="nucleotide sequence ID" value="NZ_PTIY01000001.1"/>
</dbReference>
<proteinExistence type="predicted"/>
<dbReference type="Gene3D" id="1.10.10.410">
    <property type="match status" value="1"/>
</dbReference>
<dbReference type="InterPro" id="IPR023168">
    <property type="entry name" value="GatB_Yqey_C_2"/>
</dbReference>
<comment type="caution">
    <text evidence="1">The sequence shown here is derived from an EMBL/GenBank/DDBJ whole genome shotgun (WGS) entry which is preliminary data.</text>
</comment>
<dbReference type="EMBL" id="PTIY01000001">
    <property type="protein sequence ID" value="PPK73626.1"/>
    <property type="molecule type" value="Genomic_DNA"/>
</dbReference>
<dbReference type="InterPro" id="IPR019004">
    <property type="entry name" value="YqeY/Aim41"/>
</dbReference>
<dbReference type="Proteomes" id="UP000238071">
    <property type="component" value="Unassembled WGS sequence"/>
</dbReference>
<dbReference type="GO" id="GO:0016884">
    <property type="term" value="F:carbon-nitrogen ligase activity, with glutamine as amido-N-donor"/>
    <property type="evidence" value="ECO:0007669"/>
    <property type="project" value="InterPro"/>
</dbReference>
<dbReference type="InterPro" id="IPR003789">
    <property type="entry name" value="Asn/Gln_tRNA_amidoTrase-B-like"/>
</dbReference>
<sequence>MDLLIDRIKDDMKASMKGGDKARLGVIRLILAAIKQVEVDERIVLDNERIIMVLDKMLKQRRESIRQFSEAGRDDLVAIEEAEIPVIQDFLPQALTETEIDLMVKDAVAESGAESIKDMGKVMALLKVKMQGRADMSVVSNKIKASLAG</sequence>
<dbReference type="PANTHER" id="PTHR28055:SF1">
    <property type="entry name" value="ALTERED INHERITANCE OF MITOCHONDRIA PROTEIN 41, MITOCHONDRIAL"/>
    <property type="match status" value="1"/>
</dbReference>
<dbReference type="SUPFAM" id="SSF89095">
    <property type="entry name" value="GatB/YqeY motif"/>
    <property type="match status" value="1"/>
</dbReference>
<keyword evidence="2" id="KW-1185">Reference proteome</keyword>
<gene>
    <name evidence="1" type="ORF">B0F88_101155</name>
</gene>
<dbReference type="PANTHER" id="PTHR28055">
    <property type="entry name" value="ALTERED INHERITANCE OF MITOCHONDRIA PROTEIN 41, MITOCHONDRIAL"/>
    <property type="match status" value="1"/>
</dbReference>